<organism evidence="2 3">
    <name type="scientific">Allomesorhizobium camelthorni</name>
    <dbReference type="NCBI Taxonomy" id="475069"/>
    <lineage>
        <taxon>Bacteria</taxon>
        <taxon>Pseudomonadati</taxon>
        <taxon>Pseudomonadota</taxon>
        <taxon>Alphaproteobacteria</taxon>
        <taxon>Hyphomicrobiales</taxon>
        <taxon>Phyllobacteriaceae</taxon>
        <taxon>Allomesorhizobium</taxon>
    </lineage>
</organism>
<dbReference type="InterPro" id="IPR018691">
    <property type="entry name" value="DUF2188"/>
</dbReference>
<comment type="caution">
    <text evidence="2">The sequence shown here is derived from an EMBL/GenBank/DDBJ whole genome shotgun (WGS) entry which is preliminary data.</text>
</comment>
<feature type="compositionally biased region" description="Basic and acidic residues" evidence="1">
    <location>
        <begin position="62"/>
        <end position="80"/>
    </location>
</feature>
<dbReference type="RefSeq" id="WP_165033793.1">
    <property type="nucleotide sequence ID" value="NZ_JAAKZF010000099.1"/>
</dbReference>
<dbReference type="Proteomes" id="UP001642900">
    <property type="component" value="Unassembled WGS sequence"/>
</dbReference>
<evidence type="ECO:0000313" key="3">
    <source>
        <dbReference type="Proteomes" id="UP001642900"/>
    </source>
</evidence>
<protein>
    <submittedName>
        <fullName evidence="2">DUF2188 domain-containing protein</fullName>
    </submittedName>
</protein>
<gene>
    <name evidence="2" type="ORF">G6N73_31085</name>
</gene>
<reference evidence="2 3" key="1">
    <citation type="submission" date="2020-02" db="EMBL/GenBank/DDBJ databases">
        <title>Genome sequence of strain CCNWXJ40-4.</title>
        <authorList>
            <person name="Gao J."/>
            <person name="Sun J."/>
        </authorList>
    </citation>
    <scope>NUCLEOTIDE SEQUENCE [LARGE SCALE GENOMIC DNA]</scope>
    <source>
        <strain evidence="2 3">CCNWXJ 40-4</strain>
    </source>
</reference>
<dbReference type="Pfam" id="PF09954">
    <property type="entry name" value="DUF2188"/>
    <property type="match status" value="1"/>
</dbReference>
<keyword evidence="3" id="KW-1185">Reference proteome</keyword>
<dbReference type="AlphaFoldDB" id="A0A6G4WLF8"/>
<feature type="region of interest" description="Disordered" evidence="1">
    <location>
        <begin position="44"/>
        <end position="80"/>
    </location>
</feature>
<evidence type="ECO:0000256" key="1">
    <source>
        <dbReference type="SAM" id="MobiDB-lite"/>
    </source>
</evidence>
<accession>A0A6G4WLF8</accession>
<dbReference type="EMBL" id="JAAKZF010000099">
    <property type="protein sequence ID" value="NGO55439.1"/>
    <property type="molecule type" value="Genomic_DNA"/>
</dbReference>
<proteinExistence type="predicted"/>
<evidence type="ECO:0000313" key="2">
    <source>
        <dbReference type="EMBL" id="NGO55439.1"/>
    </source>
</evidence>
<name>A0A6G4WLF8_9HYPH</name>
<sequence>MTKLIYGIVEHDGGWAYKLGAVFSETFPTRDAALKGAKSAAAEQQVAGQTDGIEYQDAQGNWHEEVSQGGDRPEAEVSRR</sequence>